<evidence type="ECO:0000313" key="4">
    <source>
        <dbReference type="EMBL" id="SZF06039.1"/>
    </source>
</evidence>
<accession>A0A383V218</accession>
<evidence type="ECO:0000313" key="5">
    <source>
        <dbReference type="Proteomes" id="UP000275772"/>
    </source>
</evidence>
<dbReference type="GO" id="GO:0006606">
    <property type="term" value="P:protein import into nucleus"/>
    <property type="evidence" value="ECO:0007669"/>
    <property type="project" value="InterPro"/>
</dbReference>
<dbReference type="Pfam" id="PF08574">
    <property type="entry name" value="Iwr1"/>
    <property type="match status" value="1"/>
</dbReference>
<gene>
    <name evidence="4" type="ORF">BLGHR1_16842</name>
</gene>
<proteinExistence type="inferred from homology"/>
<dbReference type="InterPro" id="IPR013883">
    <property type="entry name" value="TF_Iwr1_dom"/>
</dbReference>
<name>A0A383V218_BLUHO</name>
<feature type="region of interest" description="Disordered" evidence="2">
    <location>
        <begin position="49"/>
        <end position="71"/>
    </location>
</feature>
<dbReference type="EMBL" id="UNSH01000086">
    <property type="protein sequence ID" value="SZF06039.1"/>
    <property type="molecule type" value="Genomic_DNA"/>
</dbReference>
<dbReference type="PANTHER" id="PTHR28063">
    <property type="entry name" value="RNA POLYMERASE II NUCLEAR LOCALIZATION PROTEIN IWR1"/>
    <property type="match status" value="1"/>
</dbReference>
<feature type="compositionally biased region" description="Basic and acidic residues" evidence="2">
    <location>
        <begin position="60"/>
        <end position="71"/>
    </location>
</feature>
<feature type="compositionally biased region" description="Acidic residues" evidence="2">
    <location>
        <begin position="358"/>
        <end position="368"/>
    </location>
</feature>
<dbReference type="AlphaFoldDB" id="A0A383V218"/>
<dbReference type="PANTHER" id="PTHR28063:SF1">
    <property type="entry name" value="RNA POLYMERASE II NUCLEAR LOCALIZATION PROTEIN IWR1"/>
    <property type="match status" value="1"/>
</dbReference>
<evidence type="ECO:0000256" key="1">
    <source>
        <dbReference type="ARBA" id="ARBA00010218"/>
    </source>
</evidence>
<dbReference type="Proteomes" id="UP000275772">
    <property type="component" value="Unassembled WGS sequence"/>
</dbReference>
<feature type="region of interest" description="Disordered" evidence="2">
    <location>
        <begin position="333"/>
        <end position="368"/>
    </location>
</feature>
<feature type="compositionally biased region" description="Polar residues" evidence="2">
    <location>
        <begin position="49"/>
        <end position="59"/>
    </location>
</feature>
<feature type="domain" description="Transcription factor Iwr1" evidence="3">
    <location>
        <begin position="290"/>
        <end position="362"/>
    </location>
</feature>
<dbReference type="InterPro" id="IPR040150">
    <property type="entry name" value="Iwr1"/>
</dbReference>
<reference evidence="4 5" key="1">
    <citation type="submission" date="2017-11" db="EMBL/GenBank/DDBJ databases">
        <authorList>
            <person name="Kracher B."/>
        </authorList>
    </citation>
    <scope>NUCLEOTIDE SEQUENCE [LARGE SCALE GENOMIC DNA]</scope>
    <source>
        <strain evidence="4 5">RACE1</strain>
    </source>
</reference>
<comment type="similarity">
    <text evidence="1">Belongs to the IWR1/SLC7A6OS family.</text>
</comment>
<dbReference type="VEuPathDB" id="FungiDB:BLGHR1_16842"/>
<evidence type="ECO:0000259" key="3">
    <source>
        <dbReference type="Pfam" id="PF08574"/>
    </source>
</evidence>
<dbReference type="GO" id="GO:0005737">
    <property type="term" value="C:cytoplasm"/>
    <property type="evidence" value="ECO:0007669"/>
    <property type="project" value="TreeGrafter"/>
</dbReference>
<sequence length="403" mass="45985">MSLPPGEIKIKRKRTDEPVELLHIQEHIGKKQKRTSDFVFFRQSNPIVSPSPRTTQFNHGHSEAGSRSKSTHELLEIQTSNGSGSCDAKTNLLNLPRRFHIYHPEPPSQPVGTLLATNRKRKAETIFVERKPTTQNIVSVPTADISQATTAPPFSSALPDPQKRPGLAIRSSKLSTHVSSPAPLRNVRLPSGNTMPWDVTSSELAAEMQAYTLDEIGKNISPSESDHRWDKSHPHPVLATPLKEKQLSRFKPKAPALRYRERKPKCAEIENTLETDRVIQYIEPDIDKDGDWVVETYLRVPIEAIQPNEIENTANYGFLVLDSQAEIEEFYHDDTDSDEEDEEDDEDENAEDHYTADYPDEEVASDDEFNCNAYHYALDIDEFEIDLQSDEERQEKVRYPWMR</sequence>
<organism evidence="4 5">
    <name type="scientific">Blumeria hordei</name>
    <name type="common">Barley powdery mildew</name>
    <name type="synonym">Blumeria graminis f. sp. hordei</name>
    <dbReference type="NCBI Taxonomy" id="2867405"/>
    <lineage>
        <taxon>Eukaryota</taxon>
        <taxon>Fungi</taxon>
        <taxon>Dikarya</taxon>
        <taxon>Ascomycota</taxon>
        <taxon>Pezizomycotina</taxon>
        <taxon>Leotiomycetes</taxon>
        <taxon>Erysiphales</taxon>
        <taxon>Erysiphaceae</taxon>
        <taxon>Blumeria</taxon>
    </lineage>
</organism>
<feature type="compositionally biased region" description="Acidic residues" evidence="2">
    <location>
        <begin position="335"/>
        <end position="350"/>
    </location>
</feature>
<evidence type="ECO:0000256" key="2">
    <source>
        <dbReference type="SAM" id="MobiDB-lite"/>
    </source>
</evidence>
<protein>
    <recommendedName>
        <fullName evidence="3">Transcription factor Iwr1 domain-containing protein</fullName>
    </recommendedName>
</protein>